<reference evidence="1" key="1">
    <citation type="submission" date="2014-11" db="EMBL/GenBank/DDBJ databases">
        <authorList>
            <person name="Amaro Gonzalez C."/>
        </authorList>
    </citation>
    <scope>NUCLEOTIDE SEQUENCE</scope>
</reference>
<dbReference type="EMBL" id="GBXM01029708">
    <property type="protein sequence ID" value="JAH78869.1"/>
    <property type="molecule type" value="Transcribed_RNA"/>
</dbReference>
<sequence>MGLVGYRPIGSPQL</sequence>
<proteinExistence type="predicted"/>
<name>A0A0E9VL86_ANGAN</name>
<protein>
    <submittedName>
        <fullName evidence="1">Uncharacterized protein</fullName>
    </submittedName>
</protein>
<evidence type="ECO:0000313" key="1">
    <source>
        <dbReference type="EMBL" id="JAH78869.1"/>
    </source>
</evidence>
<organism evidence="1">
    <name type="scientific">Anguilla anguilla</name>
    <name type="common">European freshwater eel</name>
    <name type="synonym">Muraena anguilla</name>
    <dbReference type="NCBI Taxonomy" id="7936"/>
    <lineage>
        <taxon>Eukaryota</taxon>
        <taxon>Metazoa</taxon>
        <taxon>Chordata</taxon>
        <taxon>Craniata</taxon>
        <taxon>Vertebrata</taxon>
        <taxon>Euteleostomi</taxon>
        <taxon>Actinopterygii</taxon>
        <taxon>Neopterygii</taxon>
        <taxon>Teleostei</taxon>
        <taxon>Anguilliformes</taxon>
        <taxon>Anguillidae</taxon>
        <taxon>Anguilla</taxon>
    </lineage>
</organism>
<reference evidence="1" key="2">
    <citation type="journal article" date="2015" name="Fish Shellfish Immunol.">
        <title>Early steps in the European eel (Anguilla anguilla)-Vibrio vulnificus interaction in the gills: Role of the RtxA13 toxin.</title>
        <authorList>
            <person name="Callol A."/>
            <person name="Pajuelo D."/>
            <person name="Ebbesson L."/>
            <person name="Teles M."/>
            <person name="MacKenzie S."/>
            <person name="Amaro C."/>
        </authorList>
    </citation>
    <scope>NUCLEOTIDE SEQUENCE</scope>
</reference>
<accession>A0A0E9VL86</accession>